<dbReference type="Proteomes" id="UP000319210">
    <property type="component" value="Unassembled WGS sequence"/>
</dbReference>
<comment type="caution">
    <text evidence="3">The sequence shown here is derived from an EMBL/GenBank/DDBJ whole genome shotgun (WGS) entry which is preliminary data.</text>
</comment>
<accession>A0A4Y3QUN2</accession>
<evidence type="ECO:0000256" key="1">
    <source>
        <dbReference type="SAM" id="MobiDB-lite"/>
    </source>
</evidence>
<name>A0A4Y3QUN2_STRCI</name>
<evidence type="ECO:0000259" key="2">
    <source>
        <dbReference type="Pfam" id="PF19834"/>
    </source>
</evidence>
<dbReference type="InterPro" id="IPR045632">
    <property type="entry name" value="DUF6314"/>
</dbReference>
<evidence type="ECO:0000313" key="4">
    <source>
        <dbReference type="Proteomes" id="UP000319210"/>
    </source>
</evidence>
<evidence type="ECO:0000313" key="3">
    <source>
        <dbReference type="EMBL" id="GEB49035.1"/>
    </source>
</evidence>
<organism evidence="3 4">
    <name type="scientific">Streptomyces cacaoi</name>
    <dbReference type="NCBI Taxonomy" id="1898"/>
    <lineage>
        <taxon>Bacteria</taxon>
        <taxon>Bacillati</taxon>
        <taxon>Actinomycetota</taxon>
        <taxon>Actinomycetes</taxon>
        <taxon>Kitasatosporales</taxon>
        <taxon>Streptomycetaceae</taxon>
        <taxon>Streptomyces</taxon>
    </lineage>
</organism>
<dbReference type="EMBL" id="BJMM01000006">
    <property type="protein sequence ID" value="GEB49035.1"/>
    <property type="molecule type" value="Genomic_DNA"/>
</dbReference>
<feature type="region of interest" description="Disordered" evidence="1">
    <location>
        <begin position="27"/>
        <end position="62"/>
    </location>
</feature>
<gene>
    <name evidence="3" type="ORF">SCA03_15860</name>
</gene>
<dbReference type="RefSeq" id="WP_030884081.1">
    <property type="nucleotide sequence ID" value="NZ_BJMM01000006.1"/>
</dbReference>
<keyword evidence="4" id="KW-1185">Reference proteome</keyword>
<dbReference type="AlphaFoldDB" id="A0A4Y3QUN2"/>
<sequence>MEPEPHPVADALAYLAGEWTVRRELSDRMSGGSGRFTGRAEFREDGGDDAGGACEEDHGAGEGGAWLHVEEGVLEWGGTHRAAGRTLRLVPEPDGTARVFFADGRPFHDLDLRDGRWTAPHHCGADYYEGRFTVVSPDEWRLRWTVRGPAKEQTLDSVYRRAGS</sequence>
<dbReference type="Pfam" id="PF19834">
    <property type="entry name" value="DUF6314"/>
    <property type="match status" value="1"/>
</dbReference>
<proteinExistence type="predicted"/>
<protein>
    <recommendedName>
        <fullName evidence="2">DUF6314 domain-containing protein</fullName>
    </recommendedName>
</protein>
<dbReference type="OrthoDB" id="3296280at2"/>
<reference evidence="3 4" key="1">
    <citation type="submission" date="2019-06" db="EMBL/GenBank/DDBJ databases">
        <title>Whole genome shotgun sequence of Streptomyces cacaoi subsp. cacaoi NBRC 12748.</title>
        <authorList>
            <person name="Hosoyama A."/>
            <person name="Uohara A."/>
            <person name="Ohji S."/>
            <person name="Ichikawa N."/>
        </authorList>
    </citation>
    <scope>NUCLEOTIDE SEQUENCE [LARGE SCALE GENOMIC DNA]</scope>
    <source>
        <strain evidence="3 4">NBRC 12748</strain>
    </source>
</reference>
<feature type="domain" description="DUF6314" evidence="2">
    <location>
        <begin position="15"/>
        <end position="161"/>
    </location>
</feature>